<protein>
    <submittedName>
        <fullName evidence="2">Uncharacterized protein</fullName>
    </submittedName>
</protein>
<dbReference type="AlphaFoldDB" id="A0A8J2LWY1"/>
<accession>A0A8J2LWY1</accession>
<proteinExistence type="predicted"/>
<gene>
    <name evidence="2" type="ORF">CJOHNSTONI_LOCUS4868</name>
</gene>
<reference evidence="2" key="1">
    <citation type="submission" date="2021-09" db="EMBL/GenBank/DDBJ databases">
        <authorList>
            <consortium name="Pathogen Informatics"/>
        </authorList>
    </citation>
    <scope>NUCLEOTIDE SEQUENCE</scope>
</reference>
<sequence length="130" mass="15090">MYYIEEEQVIEQWIIQIPLTFILLEIIAICIVRCILAFLTIRKYKRKRFYYHQALIMDSSYFAGAPSYVDKYLEDSVEKENAIRKAAISTPVPEKLNKDSKNITTDNKVSIVKAATAMMKATNAKKQNKF</sequence>
<dbReference type="OrthoDB" id="5856780at2759"/>
<comment type="caution">
    <text evidence="2">The sequence shown here is derived from an EMBL/GenBank/DDBJ whole genome shotgun (WGS) entry which is preliminary data.</text>
</comment>
<dbReference type="Proteomes" id="UP000746747">
    <property type="component" value="Unassembled WGS sequence"/>
</dbReference>
<feature type="transmembrane region" description="Helical" evidence="1">
    <location>
        <begin position="13"/>
        <end position="39"/>
    </location>
</feature>
<evidence type="ECO:0000256" key="1">
    <source>
        <dbReference type="SAM" id="Phobius"/>
    </source>
</evidence>
<keyword evidence="1" id="KW-1133">Transmembrane helix</keyword>
<evidence type="ECO:0000313" key="2">
    <source>
        <dbReference type="EMBL" id="CAG9534762.1"/>
    </source>
</evidence>
<keyword evidence="3" id="KW-1185">Reference proteome</keyword>
<dbReference type="EMBL" id="CAKAEH010001327">
    <property type="protein sequence ID" value="CAG9534762.1"/>
    <property type="molecule type" value="Genomic_DNA"/>
</dbReference>
<keyword evidence="1" id="KW-0812">Transmembrane</keyword>
<evidence type="ECO:0000313" key="3">
    <source>
        <dbReference type="Proteomes" id="UP000746747"/>
    </source>
</evidence>
<keyword evidence="1" id="KW-0472">Membrane</keyword>
<organism evidence="2 3">
    <name type="scientific">Cercopithifilaria johnstoni</name>
    <dbReference type="NCBI Taxonomy" id="2874296"/>
    <lineage>
        <taxon>Eukaryota</taxon>
        <taxon>Metazoa</taxon>
        <taxon>Ecdysozoa</taxon>
        <taxon>Nematoda</taxon>
        <taxon>Chromadorea</taxon>
        <taxon>Rhabditida</taxon>
        <taxon>Spirurina</taxon>
        <taxon>Spiruromorpha</taxon>
        <taxon>Filarioidea</taxon>
        <taxon>Onchocercidae</taxon>
        <taxon>Cercopithifilaria</taxon>
    </lineage>
</organism>
<name>A0A8J2LWY1_9BILA</name>